<dbReference type="Proteomes" id="UP001500466">
    <property type="component" value="Unassembled WGS sequence"/>
</dbReference>
<evidence type="ECO:0000259" key="2">
    <source>
        <dbReference type="Pfam" id="PF12172"/>
    </source>
</evidence>
<dbReference type="PANTHER" id="PTHR34075">
    <property type="entry name" value="BLR3430 PROTEIN"/>
    <property type="match status" value="1"/>
</dbReference>
<protein>
    <recommendedName>
        <fullName evidence="5">DUF35 domain-containing protein</fullName>
    </recommendedName>
</protein>
<dbReference type="EMBL" id="BAABHS010000011">
    <property type="protein sequence ID" value="GAA4966966.1"/>
    <property type="molecule type" value="Genomic_DNA"/>
</dbReference>
<keyword evidence="4" id="KW-1185">Reference proteome</keyword>
<dbReference type="InterPro" id="IPR012340">
    <property type="entry name" value="NA-bd_OB-fold"/>
</dbReference>
<evidence type="ECO:0000259" key="1">
    <source>
        <dbReference type="Pfam" id="PF01796"/>
    </source>
</evidence>
<proteinExistence type="predicted"/>
<reference evidence="4" key="1">
    <citation type="journal article" date="2019" name="Int. J. Syst. Evol. Microbiol.">
        <title>The Global Catalogue of Microorganisms (GCM) 10K type strain sequencing project: providing services to taxonomists for standard genome sequencing and annotation.</title>
        <authorList>
            <consortium name="The Broad Institute Genomics Platform"/>
            <consortium name="The Broad Institute Genome Sequencing Center for Infectious Disease"/>
            <person name="Wu L."/>
            <person name="Ma J."/>
        </authorList>
    </citation>
    <scope>NUCLEOTIDE SEQUENCE [LARGE SCALE GENOMIC DNA]</scope>
    <source>
        <strain evidence="4">JCM 17986</strain>
    </source>
</reference>
<dbReference type="SUPFAM" id="SSF50249">
    <property type="entry name" value="Nucleic acid-binding proteins"/>
    <property type="match status" value="1"/>
</dbReference>
<comment type="caution">
    <text evidence="3">The sequence shown here is derived from an EMBL/GenBank/DDBJ whole genome shotgun (WGS) entry which is preliminary data.</text>
</comment>
<feature type="domain" description="ChsH2 rubredoxin-like zinc ribbon" evidence="2">
    <location>
        <begin position="15"/>
        <end position="50"/>
    </location>
</feature>
<dbReference type="InterPro" id="IPR002878">
    <property type="entry name" value="ChsH2_C"/>
</dbReference>
<feature type="domain" description="ChsH2 C-terminal OB-fold" evidence="1">
    <location>
        <begin position="53"/>
        <end position="118"/>
    </location>
</feature>
<dbReference type="RefSeq" id="WP_345676394.1">
    <property type="nucleotide sequence ID" value="NZ_BAABHS010000011.1"/>
</dbReference>
<name>A0ABP9HBU4_9ACTN</name>
<dbReference type="PANTHER" id="PTHR34075:SF5">
    <property type="entry name" value="BLR3430 PROTEIN"/>
    <property type="match status" value="1"/>
</dbReference>
<dbReference type="InterPro" id="IPR022002">
    <property type="entry name" value="ChsH2_Znr"/>
</dbReference>
<accession>A0ABP9HBU4</accession>
<evidence type="ECO:0000313" key="3">
    <source>
        <dbReference type="EMBL" id="GAA4966966.1"/>
    </source>
</evidence>
<dbReference type="Pfam" id="PF12172">
    <property type="entry name" value="zf-ChsH2"/>
    <property type="match status" value="1"/>
</dbReference>
<dbReference type="InterPro" id="IPR052513">
    <property type="entry name" value="Thioester_dehydratase-like"/>
</dbReference>
<organism evidence="3 4">
    <name type="scientific">Yinghuangia aomiensis</name>
    <dbReference type="NCBI Taxonomy" id="676205"/>
    <lineage>
        <taxon>Bacteria</taxon>
        <taxon>Bacillati</taxon>
        <taxon>Actinomycetota</taxon>
        <taxon>Actinomycetes</taxon>
        <taxon>Kitasatosporales</taxon>
        <taxon>Streptomycetaceae</taxon>
        <taxon>Yinghuangia</taxon>
    </lineage>
</organism>
<gene>
    <name evidence="3" type="ORF">GCM10023205_34570</name>
</gene>
<evidence type="ECO:0000313" key="4">
    <source>
        <dbReference type="Proteomes" id="UP001500466"/>
    </source>
</evidence>
<evidence type="ECO:0008006" key="5">
    <source>
        <dbReference type="Google" id="ProtNLM"/>
    </source>
</evidence>
<dbReference type="Pfam" id="PF01796">
    <property type="entry name" value="OB_ChsH2_C"/>
    <property type="match status" value="1"/>
</dbReference>
<sequence length="150" mass="16435">MTVRPNVDRDSAAWWARIAAHELVFQRCADCARWRWPDRAMCNACGSFAWRHEPASGKGEIASWIVNHHRFSADSQVPYVVLTVRVDEQPDLLLPGAFDGAHDDPRLAIGARVTAGFRDLPGEPAAALLTWSAAAPQAGGPHQNSSTRLI</sequence>